<name>A0A0J6IBZ4_9PSED</name>
<gene>
    <name evidence="3" type="ORF">TU86_19620</name>
</gene>
<dbReference type="PATRIC" id="fig|1608994.3.peg.84"/>
<dbReference type="HAMAP" id="MF_00460">
    <property type="entry name" value="UPF0125_RnfH"/>
    <property type="match status" value="1"/>
</dbReference>
<dbReference type="NCBIfam" id="NF002490">
    <property type="entry name" value="PRK01777.1"/>
    <property type="match status" value="1"/>
</dbReference>
<dbReference type="Gene3D" id="3.10.20.280">
    <property type="entry name" value="RnfH-like"/>
    <property type="match status" value="1"/>
</dbReference>
<evidence type="ECO:0000256" key="2">
    <source>
        <dbReference type="HAMAP-Rule" id="MF_00460"/>
    </source>
</evidence>
<dbReference type="RefSeq" id="WP_048365989.1">
    <property type="nucleotide sequence ID" value="NZ_JYLF01000010.1"/>
</dbReference>
<proteinExistence type="inferred from homology"/>
<organism evidence="3 4">
    <name type="scientific">Pseudomonas weihenstephanensis</name>
    <dbReference type="NCBI Taxonomy" id="1608994"/>
    <lineage>
        <taxon>Bacteria</taxon>
        <taxon>Pseudomonadati</taxon>
        <taxon>Pseudomonadota</taxon>
        <taxon>Gammaproteobacteria</taxon>
        <taxon>Pseudomonadales</taxon>
        <taxon>Pseudomonadaceae</taxon>
        <taxon>Pseudomonas</taxon>
    </lineage>
</organism>
<dbReference type="EMBL" id="JYLF01000010">
    <property type="protein sequence ID" value="KMN12145.1"/>
    <property type="molecule type" value="Genomic_DNA"/>
</dbReference>
<evidence type="ECO:0000313" key="3">
    <source>
        <dbReference type="EMBL" id="KMN12145.1"/>
    </source>
</evidence>
<dbReference type="InterPro" id="IPR005346">
    <property type="entry name" value="RnfH"/>
</dbReference>
<dbReference type="PANTHER" id="PTHR37483">
    <property type="entry name" value="UPF0125 PROTEIN RATB"/>
    <property type="match status" value="1"/>
</dbReference>
<sequence>MAKPVITIEVVYAAVERQRLLVMTVAESTTVRAAVLASGLNADFPELDLASCPVGIFGKQVSDPEERLLQAGDRIEIYRPLLADPKEIRRQRAARAAEVKRLNQSS</sequence>
<dbReference type="AlphaFoldDB" id="A0A0J6IBZ4"/>
<dbReference type="OrthoDB" id="9796575at2"/>
<protein>
    <recommendedName>
        <fullName evidence="2">UPF0125 protein TU86_19620</fullName>
    </recommendedName>
</protein>
<evidence type="ECO:0000256" key="1">
    <source>
        <dbReference type="ARBA" id="ARBA00010645"/>
    </source>
</evidence>
<dbReference type="Proteomes" id="UP000036325">
    <property type="component" value="Unassembled WGS sequence"/>
</dbReference>
<dbReference type="PANTHER" id="PTHR37483:SF1">
    <property type="entry name" value="UPF0125 PROTEIN RATB"/>
    <property type="match status" value="1"/>
</dbReference>
<dbReference type="STRING" id="1608994.TU86_19620"/>
<dbReference type="Pfam" id="PF03658">
    <property type="entry name" value="Ub-RnfH"/>
    <property type="match status" value="1"/>
</dbReference>
<comment type="similarity">
    <text evidence="1 2">Belongs to the UPF0125 (RnfH) family.</text>
</comment>
<dbReference type="InterPro" id="IPR037021">
    <property type="entry name" value="RnfH_sf"/>
</dbReference>
<dbReference type="SUPFAM" id="SSF54285">
    <property type="entry name" value="MoaD/ThiS"/>
    <property type="match status" value="1"/>
</dbReference>
<accession>A0A0J6IBZ4</accession>
<reference evidence="3 4" key="1">
    <citation type="submission" date="2015-02" db="EMBL/GenBank/DDBJ databases">
        <title>Pseudomonas helleri sp. nov. and Pseudomonas weihenstephanensis sp. nov., isolated from raw cows milk.</title>
        <authorList>
            <person name="von Neubeck M."/>
            <person name="Huptas C."/>
            <person name="Wenning M."/>
            <person name="Scherer S."/>
        </authorList>
    </citation>
    <scope>NUCLEOTIDE SEQUENCE [LARGE SCALE GENOMIC DNA]</scope>
    <source>
        <strain evidence="3 4">DSM 29166</strain>
    </source>
</reference>
<comment type="caution">
    <text evidence="3">The sequence shown here is derived from an EMBL/GenBank/DDBJ whole genome shotgun (WGS) entry which is preliminary data.</text>
</comment>
<evidence type="ECO:0000313" key="4">
    <source>
        <dbReference type="Proteomes" id="UP000036325"/>
    </source>
</evidence>
<dbReference type="InterPro" id="IPR016155">
    <property type="entry name" value="Mopterin_synth/thiamin_S_b"/>
</dbReference>